<dbReference type="OrthoDB" id="761861at2"/>
<keyword evidence="2" id="KW-0328">Glycosyltransferase</keyword>
<dbReference type="Proteomes" id="UP000027821">
    <property type="component" value="Unassembled WGS sequence"/>
</dbReference>
<dbReference type="EMBL" id="JMIH01000013">
    <property type="protein sequence ID" value="KEO75334.1"/>
    <property type="molecule type" value="Genomic_DNA"/>
</dbReference>
<dbReference type="GO" id="GO:0016757">
    <property type="term" value="F:glycosyltransferase activity"/>
    <property type="evidence" value="ECO:0007669"/>
    <property type="project" value="UniProtKB-KW"/>
</dbReference>
<organism evidence="5 6">
    <name type="scientific">Anditalea andensis</name>
    <dbReference type="NCBI Taxonomy" id="1048983"/>
    <lineage>
        <taxon>Bacteria</taxon>
        <taxon>Pseudomonadati</taxon>
        <taxon>Bacteroidota</taxon>
        <taxon>Cytophagia</taxon>
        <taxon>Cytophagales</taxon>
        <taxon>Cytophagaceae</taxon>
        <taxon>Anditalea</taxon>
    </lineage>
</organism>
<name>A0A074L2C6_9BACT</name>
<evidence type="ECO:0000313" key="5">
    <source>
        <dbReference type="EMBL" id="KEO75334.1"/>
    </source>
</evidence>
<dbReference type="Gene3D" id="3.90.550.10">
    <property type="entry name" value="Spore Coat Polysaccharide Biosynthesis Protein SpsA, Chain A"/>
    <property type="match status" value="1"/>
</dbReference>
<keyword evidence="6" id="KW-1185">Reference proteome</keyword>
<dbReference type="InterPro" id="IPR027791">
    <property type="entry name" value="Galactosyl_T_C"/>
</dbReference>
<accession>A0A074L2C6</accession>
<sequence length="280" mass="32163">MTFSLIITVSGRIDHLRNQLIGIKSSILYPTEIIVVGINEPGLDLSEFSEMAITVVHMEHNSTRLPIAKARNQGAAEASCDKLFFLDVDCIPDQSYFEEMITYFKDDRVLMGTPYYLPKIHGGYNNLLEIAIPHPHRPQYKEAVQENDFNLFWSLCFAMSRESFMNVGGFDEKFLGYGGEDTDFGWKLKDAGMKLWLINAKVYHQQHPVYVPPLGHLEAIVSNATYFYAKRGSWIMENWLVAFKQMGLINWEPDGNIIEIIRYPNSEEKAKAFREDALFM</sequence>
<dbReference type="SUPFAM" id="SSF53448">
    <property type="entry name" value="Nucleotide-diphospho-sugar transferases"/>
    <property type="match status" value="1"/>
</dbReference>
<comment type="similarity">
    <text evidence="1">Belongs to the glycosyltransferase 2 family.</text>
</comment>
<dbReference type="Pfam" id="PF02709">
    <property type="entry name" value="Glyco_transf_7C"/>
    <property type="match status" value="1"/>
</dbReference>
<dbReference type="STRING" id="1048983.EL17_01995"/>
<dbReference type="PANTHER" id="PTHR43179">
    <property type="entry name" value="RHAMNOSYLTRANSFERASE WBBL"/>
    <property type="match status" value="1"/>
</dbReference>
<dbReference type="eggNOG" id="COG1216">
    <property type="taxonomic scope" value="Bacteria"/>
</dbReference>
<evidence type="ECO:0000313" key="6">
    <source>
        <dbReference type="Proteomes" id="UP000027821"/>
    </source>
</evidence>
<comment type="caution">
    <text evidence="5">The sequence shown here is derived from an EMBL/GenBank/DDBJ whole genome shotgun (WGS) entry which is preliminary data.</text>
</comment>
<dbReference type="AlphaFoldDB" id="A0A074L2C6"/>
<reference evidence="5 6" key="1">
    <citation type="submission" date="2014-04" db="EMBL/GenBank/DDBJ databases">
        <title>Characterization and application of a salt tolerant electro-active bacterium.</title>
        <authorList>
            <person name="Yang L."/>
            <person name="Wei S."/>
            <person name="Tay Q.X.M."/>
        </authorList>
    </citation>
    <scope>NUCLEOTIDE SEQUENCE [LARGE SCALE GENOMIC DNA]</scope>
    <source>
        <strain evidence="5 6">LY1</strain>
    </source>
</reference>
<dbReference type="RefSeq" id="WP_035070084.1">
    <property type="nucleotide sequence ID" value="NZ_JMIH01000013.1"/>
</dbReference>
<evidence type="ECO:0000256" key="2">
    <source>
        <dbReference type="ARBA" id="ARBA00022676"/>
    </source>
</evidence>
<gene>
    <name evidence="5" type="ORF">EL17_01995</name>
</gene>
<evidence type="ECO:0000256" key="1">
    <source>
        <dbReference type="ARBA" id="ARBA00006739"/>
    </source>
</evidence>
<keyword evidence="3" id="KW-0808">Transferase</keyword>
<evidence type="ECO:0000259" key="4">
    <source>
        <dbReference type="Pfam" id="PF02709"/>
    </source>
</evidence>
<dbReference type="InterPro" id="IPR029044">
    <property type="entry name" value="Nucleotide-diphossugar_trans"/>
</dbReference>
<dbReference type="PANTHER" id="PTHR43179:SF12">
    <property type="entry name" value="GALACTOFURANOSYLTRANSFERASE GLFT2"/>
    <property type="match status" value="1"/>
</dbReference>
<protein>
    <recommendedName>
        <fullName evidence="4">Galactosyltransferase C-terminal domain-containing protein</fullName>
    </recommendedName>
</protein>
<feature type="domain" description="Galactosyltransferase C-terminal" evidence="4">
    <location>
        <begin position="151"/>
        <end position="204"/>
    </location>
</feature>
<proteinExistence type="inferred from homology"/>
<evidence type="ECO:0000256" key="3">
    <source>
        <dbReference type="ARBA" id="ARBA00022679"/>
    </source>
</evidence>